<dbReference type="EMBL" id="JASZZN010000014">
    <property type="protein sequence ID" value="MDM4017486.1"/>
    <property type="molecule type" value="Genomic_DNA"/>
</dbReference>
<dbReference type="Proteomes" id="UP001239462">
    <property type="component" value="Unassembled WGS sequence"/>
</dbReference>
<gene>
    <name evidence="2" type="ORF">QTN89_18705</name>
</gene>
<proteinExistence type="predicted"/>
<keyword evidence="3" id="KW-1185">Reference proteome</keyword>
<dbReference type="Pfam" id="PF07883">
    <property type="entry name" value="Cupin_2"/>
    <property type="match status" value="1"/>
</dbReference>
<dbReference type="InterPro" id="IPR014710">
    <property type="entry name" value="RmlC-like_jellyroll"/>
</dbReference>
<accession>A0ABT7PMH9</accession>
<organism evidence="2 3">
    <name type="scientific">Roseiconus lacunae</name>
    <dbReference type="NCBI Taxonomy" id="2605694"/>
    <lineage>
        <taxon>Bacteria</taxon>
        <taxon>Pseudomonadati</taxon>
        <taxon>Planctomycetota</taxon>
        <taxon>Planctomycetia</taxon>
        <taxon>Pirellulales</taxon>
        <taxon>Pirellulaceae</taxon>
        <taxon>Roseiconus</taxon>
    </lineage>
</organism>
<feature type="domain" description="Cupin type-2" evidence="1">
    <location>
        <begin position="44"/>
        <end position="94"/>
    </location>
</feature>
<evidence type="ECO:0000313" key="3">
    <source>
        <dbReference type="Proteomes" id="UP001239462"/>
    </source>
</evidence>
<dbReference type="InterPro" id="IPR011051">
    <property type="entry name" value="RmlC_Cupin_sf"/>
</dbReference>
<name>A0ABT7PMH9_9BACT</name>
<dbReference type="RefSeq" id="WP_289164955.1">
    <property type="nucleotide sequence ID" value="NZ_JASZZN010000014.1"/>
</dbReference>
<comment type="caution">
    <text evidence="2">The sequence shown here is derived from an EMBL/GenBank/DDBJ whole genome shotgun (WGS) entry which is preliminary data.</text>
</comment>
<reference evidence="2 3" key="1">
    <citation type="submission" date="2023-06" db="EMBL/GenBank/DDBJ databases">
        <title>Roseiconus lacunae JC819 isolated from Gulf of Mannar region, Tamil Nadu.</title>
        <authorList>
            <person name="Pk S."/>
            <person name="Ch S."/>
            <person name="Ch V.R."/>
        </authorList>
    </citation>
    <scope>NUCLEOTIDE SEQUENCE [LARGE SCALE GENOMIC DNA]</scope>
    <source>
        <strain evidence="2 3">JC819</strain>
    </source>
</reference>
<dbReference type="SUPFAM" id="SSF51182">
    <property type="entry name" value="RmlC-like cupins"/>
    <property type="match status" value="1"/>
</dbReference>
<dbReference type="InterPro" id="IPR013096">
    <property type="entry name" value="Cupin_2"/>
</dbReference>
<protein>
    <submittedName>
        <fullName evidence="2">Cupin domain-containing protein</fullName>
    </submittedName>
</protein>
<dbReference type="Gene3D" id="2.60.120.10">
    <property type="entry name" value="Jelly Rolls"/>
    <property type="match status" value="1"/>
</dbReference>
<dbReference type="CDD" id="cd20295">
    <property type="entry name" value="cupin_Pac13-like"/>
    <property type="match status" value="1"/>
</dbReference>
<evidence type="ECO:0000313" key="2">
    <source>
        <dbReference type="EMBL" id="MDM4017486.1"/>
    </source>
</evidence>
<evidence type="ECO:0000259" key="1">
    <source>
        <dbReference type="Pfam" id="PF07883"/>
    </source>
</evidence>
<sequence>MLGPEVVDLTELPGVECPCGVARRAFAEREDFPGTVHWTQIQCDAKTHYHREHTEVYVVLECGEDAAIELNGRLHPVRPMTSVLIPPGTRHRAVGEMNVMIVCLPKFDPQDEHFD</sequence>